<dbReference type="InterPro" id="IPR010648">
    <property type="entry name" value="UPF0270"/>
</dbReference>
<dbReference type="SUPFAM" id="SSF118001">
    <property type="entry name" value="YehU-like"/>
    <property type="match status" value="1"/>
</dbReference>
<accession>A0A383BRK2</accession>
<gene>
    <name evidence="1" type="ORF">METZ01_LOCUS474809</name>
</gene>
<reference evidence="1" key="1">
    <citation type="submission" date="2018-05" db="EMBL/GenBank/DDBJ databases">
        <authorList>
            <person name="Lanie J.A."/>
            <person name="Ng W.-L."/>
            <person name="Kazmierczak K.M."/>
            <person name="Andrzejewski T.M."/>
            <person name="Davidsen T.M."/>
            <person name="Wayne K.J."/>
            <person name="Tettelin H."/>
            <person name="Glass J.I."/>
            <person name="Rusch D."/>
            <person name="Podicherti R."/>
            <person name="Tsui H.-C.T."/>
            <person name="Winkler M.E."/>
        </authorList>
    </citation>
    <scope>NUCLEOTIDE SEQUENCE</scope>
</reference>
<dbReference type="EMBL" id="UINC01202249">
    <property type="protein sequence ID" value="SVE21955.1"/>
    <property type="molecule type" value="Genomic_DNA"/>
</dbReference>
<proteinExistence type="predicted"/>
<evidence type="ECO:0000313" key="1">
    <source>
        <dbReference type="EMBL" id="SVE21955.1"/>
    </source>
</evidence>
<protein>
    <submittedName>
        <fullName evidence="1">Uncharacterized protein</fullName>
    </submittedName>
</protein>
<dbReference type="Gene3D" id="1.10.10.610">
    <property type="entry name" value="YehU-like"/>
    <property type="match status" value="1"/>
</dbReference>
<dbReference type="Pfam" id="PF06794">
    <property type="entry name" value="UPF0270"/>
    <property type="match status" value="1"/>
</dbReference>
<dbReference type="AlphaFoldDB" id="A0A383BRK2"/>
<organism evidence="1">
    <name type="scientific">marine metagenome</name>
    <dbReference type="NCBI Taxonomy" id="408172"/>
    <lineage>
        <taxon>unclassified sequences</taxon>
        <taxon>metagenomes</taxon>
        <taxon>ecological metagenomes</taxon>
    </lineage>
</organism>
<name>A0A383BRK2_9ZZZZ</name>
<dbReference type="InterPro" id="IPR036685">
    <property type="entry name" value="YehU-like_sf"/>
</dbReference>
<sequence length="71" mass="7823">MHVEVPWQQLDSSALRGLIEEFVTRDGTDYGAVETCLDTKVNQVIGQLKAGQAVVTFDTEVESATIVVKER</sequence>